<name>D3DGB0_HYDTT</name>
<evidence type="ECO:0000313" key="1">
    <source>
        <dbReference type="EMBL" id="BAI68862.1"/>
    </source>
</evidence>
<gene>
    <name evidence="1" type="ordered locus">HTH_0398</name>
</gene>
<protein>
    <submittedName>
        <fullName evidence="1">Uncharacterized protein</fullName>
    </submittedName>
</protein>
<reference evidence="1 2" key="1">
    <citation type="journal article" date="2010" name="J. Bacteriol.">
        <title>Complete genome sequence of the thermophilic, obligately chemolithoautotrophic hydrogen-oxidizing bacterium Hydrogenobacter thermophilus TK-6.</title>
        <authorList>
            <person name="Arai H."/>
            <person name="Kanbe H."/>
            <person name="Ishii M."/>
            <person name="Igarashi Y."/>
        </authorList>
    </citation>
    <scope>NUCLEOTIDE SEQUENCE [LARGE SCALE GENOMIC DNA]</scope>
    <source>
        <strain evidence="2">DSM 6534 / IAM 12695 / TK-6</strain>
    </source>
</reference>
<dbReference type="KEGG" id="hth:HTH_0398"/>
<dbReference type="Proteomes" id="UP000002574">
    <property type="component" value="Chromosome"/>
</dbReference>
<accession>D3DGB0</accession>
<dbReference type="AlphaFoldDB" id="D3DGB0"/>
<organism evidence="1 2">
    <name type="scientific">Hydrogenobacter thermophilus (strain DSM 6534 / IAM 12695 / TK-6)</name>
    <dbReference type="NCBI Taxonomy" id="608538"/>
    <lineage>
        <taxon>Bacteria</taxon>
        <taxon>Pseudomonadati</taxon>
        <taxon>Aquificota</taxon>
        <taxon>Aquificia</taxon>
        <taxon>Aquificales</taxon>
        <taxon>Aquificaceae</taxon>
        <taxon>Hydrogenobacter</taxon>
    </lineage>
</organism>
<evidence type="ECO:0000313" key="2">
    <source>
        <dbReference type="Proteomes" id="UP000002574"/>
    </source>
</evidence>
<dbReference type="STRING" id="608538.HTH_0398"/>
<proteinExistence type="predicted"/>
<sequence>MFSLPSKSYTPSISLIPRIKRSLSSLVEKYSLALPSLTDMYSIICLQFIEKLLSFC</sequence>
<keyword evidence="2" id="KW-1185">Reference proteome</keyword>
<dbReference type="EMBL" id="AP011112">
    <property type="protein sequence ID" value="BAI68862.1"/>
    <property type="molecule type" value="Genomic_DNA"/>
</dbReference>